<gene>
    <name evidence="2" type="ORF">AOL_s00097g518</name>
</gene>
<reference evidence="2 3" key="1">
    <citation type="journal article" date="2011" name="PLoS Pathog.">
        <title>Genomic and proteomic analyses of the fungus Arthrobotrys oligospora provide insights into nematode-trap formation.</title>
        <authorList>
            <person name="Yang J."/>
            <person name="Wang L."/>
            <person name="Ji X."/>
            <person name="Feng Y."/>
            <person name="Li X."/>
            <person name="Zou C."/>
            <person name="Xu J."/>
            <person name="Ren Y."/>
            <person name="Mi Q."/>
            <person name="Wu J."/>
            <person name="Liu S."/>
            <person name="Liu Y."/>
            <person name="Huang X."/>
            <person name="Wang H."/>
            <person name="Niu X."/>
            <person name="Li J."/>
            <person name="Liang L."/>
            <person name="Luo Y."/>
            <person name="Ji K."/>
            <person name="Zhou W."/>
            <person name="Yu Z."/>
            <person name="Li G."/>
            <person name="Liu Y."/>
            <person name="Li L."/>
            <person name="Qiao M."/>
            <person name="Feng L."/>
            <person name="Zhang K.-Q."/>
        </authorList>
    </citation>
    <scope>NUCLEOTIDE SEQUENCE [LARGE SCALE GENOMIC DNA]</scope>
    <source>
        <strain evidence="3">ATCC 24927 / CBS 115.81 / DSM 1491</strain>
    </source>
</reference>
<organism evidence="2 3">
    <name type="scientific">Arthrobotrys oligospora (strain ATCC 24927 / CBS 115.81 / DSM 1491)</name>
    <name type="common">Nematode-trapping fungus</name>
    <name type="synonym">Didymozoophaga oligospora</name>
    <dbReference type="NCBI Taxonomy" id="756982"/>
    <lineage>
        <taxon>Eukaryota</taxon>
        <taxon>Fungi</taxon>
        <taxon>Dikarya</taxon>
        <taxon>Ascomycota</taxon>
        <taxon>Pezizomycotina</taxon>
        <taxon>Orbiliomycetes</taxon>
        <taxon>Orbiliales</taxon>
        <taxon>Orbiliaceae</taxon>
        <taxon>Orbilia</taxon>
        <taxon>Orbilia oligospora</taxon>
    </lineage>
</organism>
<comment type="caution">
    <text evidence="2">The sequence shown here is derived from an EMBL/GenBank/DDBJ whole genome shotgun (WGS) entry which is preliminary data.</text>
</comment>
<dbReference type="GeneID" id="22895586"/>
<dbReference type="EMBL" id="ADOT01000177">
    <property type="protein sequence ID" value="EGX46614.1"/>
    <property type="molecule type" value="Genomic_DNA"/>
</dbReference>
<dbReference type="OrthoDB" id="5406666at2759"/>
<protein>
    <submittedName>
        <fullName evidence="2">Uncharacterized protein</fullName>
    </submittedName>
</protein>
<evidence type="ECO:0000313" key="3">
    <source>
        <dbReference type="Proteomes" id="UP000008784"/>
    </source>
</evidence>
<feature type="compositionally biased region" description="Acidic residues" evidence="1">
    <location>
        <begin position="130"/>
        <end position="157"/>
    </location>
</feature>
<feature type="compositionally biased region" description="Basic residues" evidence="1">
    <location>
        <begin position="196"/>
        <end position="210"/>
    </location>
</feature>
<proteinExistence type="predicted"/>
<feature type="compositionally biased region" description="Polar residues" evidence="1">
    <location>
        <begin position="62"/>
        <end position="72"/>
    </location>
</feature>
<dbReference type="RefSeq" id="XP_011124653.1">
    <property type="nucleotide sequence ID" value="XM_011126351.1"/>
</dbReference>
<dbReference type="AlphaFoldDB" id="G1XJJ1"/>
<feature type="region of interest" description="Disordered" evidence="1">
    <location>
        <begin position="384"/>
        <end position="444"/>
    </location>
</feature>
<accession>G1XJJ1</accession>
<feature type="compositionally biased region" description="Polar residues" evidence="1">
    <location>
        <begin position="301"/>
        <end position="310"/>
    </location>
</feature>
<dbReference type="HOGENOM" id="CLU_616727_0_0_1"/>
<sequence>MGPKGSVATPAGGPSKPTMEPIRRSTRNKGASTEKKKQQEEERAKASAGKAKPKPAAGKSATGIQGTQSRSNGRGRGAKKIAPEEELTDVPAKKNSTATRKPAPKKGTIPANKPNTKKPRKSKKQVLFEQEGEDGEESAEESTDGEESAEESTDGEEVAPAPVKKKKKKVERLKSAPTQQGRKRKSGAAAASQPAVKRRKIAVPKSGKGKGNRESDSSPELDEDEESDEEPEESDKGEEGEVEEEEQVQEQPAKRPKNKGKIAHTGRKNPRVTRPKDEEDEEDIHYLPDFKTADDFDKTSPGITYNSSPSEEVPNVTIPVGFRVKVTAFEITRIESKTESSLFECNCKQYKSCTFLKTCKHLLLINGPRFEKKRLNEIKAKLDGKNSSDVTQEGLEVAPAKSTETIEGPAAAGGQPPSESPPAVEDEESTQMDVDGEEDGISGQ</sequence>
<evidence type="ECO:0000313" key="2">
    <source>
        <dbReference type="EMBL" id="EGX46614.1"/>
    </source>
</evidence>
<feature type="compositionally biased region" description="Basic and acidic residues" evidence="1">
    <location>
        <begin position="284"/>
        <end position="298"/>
    </location>
</feature>
<feature type="compositionally biased region" description="Acidic residues" evidence="1">
    <location>
        <begin position="217"/>
        <end position="248"/>
    </location>
</feature>
<name>G1XJJ1_ARTOA</name>
<feature type="compositionally biased region" description="Basic residues" evidence="1">
    <location>
        <begin position="115"/>
        <end position="124"/>
    </location>
</feature>
<feature type="region of interest" description="Disordered" evidence="1">
    <location>
        <begin position="1"/>
        <end position="311"/>
    </location>
</feature>
<dbReference type="InParanoid" id="G1XJJ1"/>
<evidence type="ECO:0000256" key="1">
    <source>
        <dbReference type="SAM" id="MobiDB-lite"/>
    </source>
</evidence>
<feature type="compositionally biased region" description="Basic and acidic residues" evidence="1">
    <location>
        <begin position="32"/>
        <end position="45"/>
    </location>
</feature>
<feature type="compositionally biased region" description="Low complexity" evidence="1">
    <location>
        <begin position="46"/>
        <end position="61"/>
    </location>
</feature>
<keyword evidence="3" id="KW-1185">Reference proteome</keyword>
<feature type="compositionally biased region" description="Acidic residues" evidence="1">
    <location>
        <begin position="424"/>
        <end position="444"/>
    </location>
</feature>
<dbReference type="Proteomes" id="UP000008784">
    <property type="component" value="Unassembled WGS sequence"/>
</dbReference>
<feature type="compositionally biased region" description="Basic residues" evidence="1">
    <location>
        <begin position="254"/>
        <end position="273"/>
    </location>
</feature>